<dbReference type="Gene3D" id="3.40.50.1000">
    <property type="entry name" value="HAD superfamily/HAD-like"/>
    <property type="match status" value="1"/>
</dbReference>
<proteinExistence type="predicted"/>
<dbReference type="EMBL" id="JBDODL010001133">
    <property type="protein sequence ID" value="MES1921183.1"/>
    <property type="molecule type" value="Genomic_DNA"/>
</dbReference>
<dbReference type="SUPFAM" id="SSF56784">
    <property type="entry name" value="HAD-like"/>
    <property type="match status" value="1"/>
</dbReference>
<gene>
    <name evidence="1" type="ORF">MHBO_002751</name>
</gene>
<organism evidence="1 2">
    <name type="scientific">Bonamia ostreae</name>
    <dbReference type="NCBI Taxonomy" id="126728"/>
    <lineage>
        <taxon>Eukaryota</taxon>
        <taxon>Sar</taxon>
        <taxon>Rhizaria</taxon>
        <taxon>Endomyxa</taxon>
        <taxon>Ascetosporea</taxon>
        <taxon>Haplosporida</taxon>
        <taxon>Bonamia</taxon>
    </lineage>
</organism>
<keyword evidence="2" id="KW-1185">Reference proteome</keyword>
<evidence type="ECO:0008006" key="3">
    <source>
        <dbReference type="Google" id="ProtNLM"/>
    </source>
</evidence>
<accession>A0ABV2ANG9</accession>
<dbReference type="InterPro" id="IPR036412">
    <property type="entry name" value="HAD-like_sf"/>
</dbReference>
<evidence type="ECO:0000313" key="2">
    <source>
        <dbReference type="Proteomes" id="UP001439008"/>
    </source>
</evidence>
<comment type="caution">
    <text evidence="1">The sequence shown here is derived from an EMBL/GenBank/DDBJ whole genome shotgun (WGS) entry which is preliminary data.</text>
</comment>
<protein>
    <recommendedName>
        <fullName evidence="3">Phospholipid-transporting ATPase</fullName>
    </recommendedName>
</protein>
<reference evidence="1 2" key="1">
    <citation type="journal article" date="2024" name="BMC Biol.">
        <title>Comparative genomics of Ascetosporea gives new insight into the evolutionary basis for animal parasitism in Rhizaria.</title>
        <authorList>
            <person name="Hiltunen Thoren M."/>
            <person name="Onut-Brannstrom I."/>
            <person name="Alfjorden A."/>
            <person name="Peckova H."/>
            <person name="Swords F."/>
            <person name="Hooper C."/>
            <person name="Holzer A.S."/>
            <person name="Bass D."/>
            <person name="Burki F."/>
        </authorList>
    </citation>
    <scope>NUCLEOTIDE SEQUENCE [LARGE SCALE GENOMIC DNA]</scope>
    <source>
        <strain evidence="1">20-A016</strain>
    </source>
</reference>
<dbReference type="PANTHER" id="PTHR24092:SF19">
    <property type="entry name" value="PHOSPHOLIPID-TRANSPORTING ATPASE"/>
    <property type="match status" value="1"/>
</dbReference>
<dbReference type="PANTHER" id="PTHR24092">
    <property type="entry name" value="PROBABLE PHOSPHOLIPID-TRANSPORTING ATPASE"/>
    <property type="match status" value="1"/>
</dbReference>
<evidence type="ECO:0000313" key="1">
    <source>
        <dbReference type="EMBL" id="MES1921183.1"/>
    </source>
</evidence>
<name>A0ABV2ANG9_9EUKA</name>
<dbReference type="Proteomes" id="UP001439008">
    <property type="component" value="Unassembled WGS sequence"/>
</dbReference>
<dbReference type="InterPro" id="IPR023214">
    <property type="entry name" value="HAD_sf"/>
</dbReference>
<sequence length="211" mass="24295">MLKIKNLQSSKFDKKEFSKKGLRILVCAYKEITDLEYKNWNDRFQTAKLHFDSQFQIDNLIDEMESDLELIGSTAVDDKLQDEVSSTLDCFKKAGIGIWILTGDKLQTALNIAKSCGLLTLKMLCRPNLVVLELKEDVSDEDGRSIIKSKIELAKEEICQKRGDFEDQALVITGRVLNIVFPKKKKMARFDDLQKLVFKIKRFFCCREKDG</sequence>